<dbReference type="EMBL" id="OIVN01004702">
    <property type="protein sequence ID" value="SPD18833.1"/>
    <property type="molecule type" value="Genomic_DNA"/>
</dbReference>
<reference evidence="3" key="1">
    <citation type="submission" date="2018-02" db="EMBL/GenBank/DDBJ databases">
        <authorList>
            <person name="Cohen D.B."/>
            <person name="Kent A.D."/>
        </authorList>
    </citation>
    <scope>NUCLEOTIDE SEQUENCE</scope>
</reference>
<gene>
    <name evidence="3" type="ORF">FSB_LOCUS46715</name>
</gene>
<dbReference type="InterPro" id="IPR036928">
    <property type="entry name" value="AS_sf"/>
</dbReference>
<feature type="signal peptide" evidence="1">
    <location>
        <begin position="1"/>
        <end position="31"/>
    </location>
</feature>
<feature type="domain" description="Amidase" evidence="2">
    <location>
        <begin position="61"/>
        <end position="502"/>
    </location>
</feature>
<keyword evidence="1" id="KW-0732">Signal</keyword>
<organism evidence="3">
    <name type="scientific">Fagus sylvatica</name>
    <name type="common">Beechnut</name>
    <dbReference type="NCBI Taxonomy" id="28930"/>
    <lineage>
        <taxon>Eukaryota</taxon>
        <taxon>Viridiplantae</taxon>
        <taxon>Streptophyta</taxon>
        <taxon>Embryophyta</taxon>
        <taxon>Tracheophyta</taxon>
        <taxon>Spermatophyta</taxon>
        <taxon>Magnoliopsida</taxon>
        <taxon>eudicotyledons</taxon>
        <taxon>Gunneridae</taxon>
        <taxon>Pentapetalae</taxon>
        <taxon>rosids</taxon>
        <taxon>fabids</taxon>
        <taxon>Fagales</taxon>
        <taxon>Fagaceae</taxon>
        <taxon>Fagus</taxon>
    </lineage>
</organism>
<dbReference type="AlphaFoldDB" id="A0A2N9I484"/>
<accession>A0A2N9I484</accession>
<name>A0A2N9I484_FAGSY</name>
<dbReference type="Gene3D" id="3.90.1300.10">
    <property type="entry name" value="Amidase signature (AS) domain"/>
    <property type="match status" value="1"/>
</dbReference>
<evidence type="ECO:0000256" key="1">
    <source>
        <dbReference type="SAM" id="SignalP"/>
    </source>
</evidence>
<proteinExistence type="predicted"/>
<sequence>MGETKIRTNAPASLLFSPLTWLLVFSSFVNASNGSQFTITEATIDDIHRAFTQNQLTSRQLVDLYLDQIATLNPILRSVLEVNPDARDQADKADREREEANQGRESLGELHGIPILLKDSIATEDKLNTTAGSYALLGSKVARDAGVVQRLRTAGAVILGKASLSEWYGRSSEAPDGWCARGGQAVNPYVEFGNPCGSSSGSAISVAVNMVSVSLGTETDGSIICPADHNSVVGIKPTVGLTSRAGVISISPRQDTIGPICRTVTDAVYVLDAIVGFDPRDYEATKAATVFIPKGGYRQFLNGDGLKGKKLGVVRKPFLDSYNGSIAIPTFEHHLNVLRQRGATIVDNLEIANIDVILDPTQSGELIALLAEFKISIKDYLKELSNSTVRSLADIIKFNLNNPVLEKLKEYGQDKFIVSENTSGIGVQEIEAIELMANLSKYGFEKLMKDNNLDAMVTLGSGASTMLAIGGYPAITVPAGYESNGMPFGISFGGLKGTEPKLIEISYAFEQATRERRPPSFSKCNKINHPPFKSSI</sequence>
<dbReference type="SUPFAM" id="SSF75304">
    <property type="entry name" value="Amidase signature (AS) enzymes"/>
    <property type="match status" value="1"/>
</dbReference>
<dbReference type="PANTHER" id="PTHR42678:SF25">
    <property type="entry name" value="AMIDASE C869.01"/>
    <property type="match status" value="1"/>
</dbReference>
<protein>
    <recommendedName>
        <fullName evidence="2">Amidase domain-containing protein</fullName>
    </recommendedName>
</protein>
<dbReference type="Pfam" id="PF01425">
    <property type="entry name" value="Amidase"/>
    <property type="match status" value="1"/>
</dbReference>
<feature type="chain" id="PRO_5014899472" description="Amidase domain-containing protein" evidence="1">
    <location>
        <begin position="32"/>
        <end position="536"/>
    </location>
</feature>
<evidence type="ECO:0000259" key="2">
    <source>
        <dbReference type="Pfam" id="PF01425"/>
    </source>
</evidence>
<dbReference type="InterPro" id="IPR023631">
    <property type="entry name" value="Amidase_dom"/>
</dbReference>
<evidence type="ECO:0000313" key="3">
    <source>
        <dbReference type="EMBL" id="SPD18833.1"/>
    </source>
</evidence>
<dbReference type="PANTHER" id="PTHR42678">
    <property type="entry name" value="AMIDASE"/>
    <property type="match status" value="1"/>
</dbReference>